<proteinExistence type="predicted"/>
<protein>
    <submittedName>
        <fullName evidence="1">Uncharacterized protein</fullName>
    </submittedName>
</protein>
<organism evidence="1 2">
    <name type="scientific">Streptomyces cavernicola</name>
    <dbReference type="NCBI Taxonomy" id="3043613"/>
    <lineage>
        <taxon>Bacteria</taxon>
        <taxon>Bacillati</taxon>
        <taxon>Actinomycetota</taxon>
        <taxon>Actinomycetes</taxon>
        <taxon>Kitasatosporales</taxon>
        <taxon>Streptomycetaceae</taxon>
        <taxon>Streptomyces</taxon>
    </lineage>
</organism>
<comment type="caution">
    <text evidence="1">The sequence shown here is derived from an EMBL/GenBank/DDBJ whole genome shotgun (WGS) entry which is preliminary data.</text>
</comment>
<name>A0ABT6SAI2_9ACTN</name>
<reference evidence="1 2" key="1">
    <citation type="submission" date="2023-05" db="EMBL/GenBank/DDBJ databases">
        <title>Draft genome sequence of Streptomyces sp. B-S-A6 isolated from a cave soil in Thailand.</title>
        <authorList>
            <person name="Chamroensaksri N."/>
            <person name="Muangham S."/>
        </authorList>
    </citation>
    <scope>NUCLEOTIDE SEQUENCE [LARGE SCALE GENOMIC DNA]</scope>
    <source>
        <strain evidence="1 2">B-S-A6</strain>
    </source>
</reference>
<gene>
    <name evidence="1" type="ORF">QIS96_15360</name>
</gene>
<dbReference type="Proteomes" id="UP001223978">
    <property type="component" value="Unassembled WGS sequence"/>
</dbReference>
<accession>A0ABT6SAI2</accession>
<keyword evidence="2" id="KW-1185">Reference proteome</keyword>
<evidence type="ECO:0000313" key="2">
    <source>
        <dbReference type="Proteomes" id="UP001223978"/>
    </source>
</evidence>
<sequence>MTLVPGCCNSMDERTGWEHVVAGGSAGFGHDPWPLAERRGDTVRMTVDAEAQDSPAIELPATHLPGLLAAVEHDLLAFHDLAATWCATQLPEKAKELSDALARALVIDRPEEGGPSDSRRRNG</sequence>
<dbReference type="RefSeq" id="WP_282543138.1">
    <property type="nucleotide sequence ID" value="NZ_JASCIQ010000014.1"/>
</dbReference>
<dbReference type="EMBL" id="JASCIQ010000014">
    <property type="protein sequence ID" value="MDI3405192.1"/>
    <property type="molecule type" value="Genomic_DNA"/>
</dbReference>
<evidence type="ECO:0000313" key="1">
    <source>
        <dbReference type="EMBL" id="MDI3405192.1"/>
    </source>
</evidence>